<feature type="compositionally biased region" description="Polar residues" evidence="1">
    <location>
        <begin position="33"/>
        <end position="54"/>
    </location>
</feature>
<accession>A0AAD1RUB7</accession>
<keyword evidence="3" id="KW-1185">Reference proteome</keyword>
<gene>
    <name evidence="2" type="ORF">PECUL_23A005846</name>
</gene>
<dbReference type="Proteomes" id="UP001295444">
    <property type="component" value="Chromosome 03"/>
</dbReference>
<feature type="compositionally biased region" description="Basic and acidic residues" evidence="1">
    <location>
        <begin position="55"/>
        <end position="70"/>
    </location>
</feature>
<evidence type="ECO:0000313" key="2">
    <source>
        <dbReference type="EMBL" id="CAH2278292.1"/>
    </source>
</evidence>
<protein>
    <submittedName>
        <fullName evidence="2">Uncharacterized protein</fullName>
    </submittedName>
</protein>
<feature type="region of interest" description="Disordered" evidence="1">
    <location>
        <begin position="32"/>
        <end position="72"/>
    </location>
</feature>
<dbReference type="AlphaFoldDB" id="A0AAD1RUB7"/>
<name>A0AAD1RUB7_PELCU</name>
<proteinExistence type="predicted"/>
<reference evidence="2" key="1">
    <citation type="submission" date="2022-03" db="EMBL/GenBank/DDBJ databases">
        <authorList>
            <person name="Alioto T."/>
            <person name="Alioto T."/>
            <person name="Gomez Garrido J."/>
        </authorList>
    </citation>
    <scope>NUCLEOTIDE SEQUENCE</scope>
</reference>
<evidence type="ECO:0000313" key="3">
    <source>
        <dbReference type="Proteomes" id="UP001295444"/>
    </source>
</evidence>
<organism evidence="2 3">
    <name type="scientific">Pelobates cultripes</name>
    <name type="common">Western spadefoot toad</name>
    <dbReference type="NCBI Taxonomy" id="61616"/>
    <lineage>
        <taxon>Eukaryota</taxon>
        <taxon>Metazoa</taxon>
        <taxon>Chordata</taxon>
        <taxon>Craniata</taxon>
        <taxon>Vertebrata</taxon>
        <taxon>Euteleostomi</taxon>
        <taxon>Amphibia</taxon>
        <taxon>Batrachia</taxon>
        <taxon>Anura</taxon>
        <taxon>Pelobatoidea</taxon>
        <taxon>Pelobatidae</taxon>
        <taxon>Pelobates</taxon>
    </lineage>
</organism>
<sequence length="103" mass="11549">MATLHSGSNTCKGPKISCQPWGCNRTPYPLRDSSIQRYGQQRVTPRQRHCSSSDGLERDHLQRPSPEELRPLVTRASRFQRSGLFSLQCSCSQADRTSLSSSP</sequence>
<evidence type="ECO:0000256" key="1">
    <source>
        <dbReference type="SAM" id="MobiDB-lite"/>
    </source>
</evidence>
<dbReference type="EMBL" id="OW240914">
    <property type="protein sequence ID" value="CAH2278292.1"/>
    <property type="molecule type" value="Genomic_DNA"/>
</dbReference>